<evidence type="ECO:0000313" key="2">
    <source>
        <dbReference type="Proteomes" id="UP000688137"/>
    </source>
</evidence>
<keyword evidence="2" id="KW-1185">Reference proteome</keyword>
<dbReference type="EMBL" id="CAJJDM010000162">
    <property type="protein sequence ID" value="CAD8113820.1"/>
    <property type="molecule type" value="Genomic_DNA"/>
</dbReference>
<protein>
    <submittedName>
        <fullName evidence="1">Uncharacterized protein</fullName>
    </submittedName>
</protein>
<sequence>MSDQPKKLNQYKKNGEILQYLATVLEVDIVDYIKFQLISSEEFEIIQVKEKIQLLKQLSAYIPLFQF</sequence>
<organism evidence="1 2">
    <name type="scientific">Paramecium primaurelia</name>
    <dbReference type="NCBI Taxonomy" id="5886"/>
    <lineage>
        <taxon>Eukaryota</taxon>
        <taxon>Sar</taxon>
        <taxon>Alveolata</taxon>
        <taxon>Ciliophora</taxon>
        <taxon>Intramacronucleata</taxon>
        <taxon>Oligohymenophorea</taxon>
        <taxon>Peniculida</taxon>
        <taxon>Parameciidae</taxon>
        <taxon>Paramecium</taxon>
    </lineage>
</organism>
<evidence type="ECO:0000313" key="1">
    <source>
        <dbReference type="EMBL" id="CAD8113820.1"/>
    </source>
</evidence>
<name>A0A8S1QGX5_PARPR</name>
<dbReference type="AlphaFoldDB" id="A0A8S1QGX5"/>
<reference evidence="1" key="1">
    <citation type="submission" date="2021-01" db="EMBL/GenBank/DDBJ databases">
        <authorList>
            <consortium name="Genoscope - CEA"/>
            <person name="William W."/>
        </authorList>
    </citation>
    <scope>NUCLEOTIDE SEQUENCE</scope>
</reference>
<dbReference type="Proteomes" id="UP000688137">
    <property type="component" value="Unassembled WGS sequence"/>
</dbReference>
<comment type="caution">
    <text evidence="1">The sequence shown here is derived from an EMBL/GenBank/DDBJ whole genome shotgun (WGS) entry which is preliminary data.</text>
</comment>
<gene>
    <name evidence="1" type="ORF">PPRIM_AZ9-3.1.T1570005</name>
</gene>
<proteinExistence type="predicted"/>
<accession>A0A8S1QGX5</accession>